<name>T0RRL9_SAPDV</name>
<organism evidence="1 2">
    <name type="scientific">Saprolegnia diclina (strain VS20)</name>
    <dbReference type="NCBI Taxonomy" id="1156394"/>
    <lineage>
        <taxon>Eukaryota</taxon>
        <taxon>Sar</taxon>
        <taxon>Stramenopiles</taxon>
        <taxon>Oomycota</taxon>
        <taxon>Saprolegniomycetes</taxon>
        <taxon>Saprolegniales</taxon>
        <taxon>Saprolegniaceae</taxon>
        <taxon>Saprolegnia</taxon>
    </lineage>
</organism>
<dbReference type="EMBL" id="JH767162">
    <property type="protein sequence ID" value="EQC32782.1"/>
    <property type="molecule type" value="Genomic_DNA"/>
</dbReference>
<proteinExistence type="predicted"/>
<reference evidence="1 2" key="1">
    <citation type="submission" date="2012-04" db="EMBL/GenBank/DDBJ databases">
        <title>The Genome Sequence of Saprolegnia declina VS20.</title>
        <authorList>
            <consortium name="The Broad Institute Genome Sequencing Platform"/>
            <person name="Russ C."/>
            <person name="Nusbaum C."/>
            <person name="Tyler B."/>
            <person name="van West P."/>
            <person name="Dieguez-Uribeondo J."/>
            <person name="de Bruijn I."/>
            <person name="Tripathy S."/>
            <person name="Jiang R."/>
            <person name="Young S.K."/>
            <person name="Zeng Q."/>
            <person name="Gargeya S."/>
            <person name="Fitzgerald M."/>
            <person name="Haas B."/>
            <person name="Abouelleil A."/>
            <person name="Alvarado L."/>
            <person name="Arachchi H.M."/>
            <person name="Berlin A."/>
            <person name="Chapman S.B."/>
            <person name="Goldberg J."/>
            <person name="Griggs A."/>
            <person name="Gujja S."/>
            <person name="Hansen M."/>
            <person name="Howarth C."/>
            <person name="Imamovic A."/>
            <person name="Larimer J."/>
            <person name="McCowen C."/>
            <person name="Montmayeur A."/>
            <person name="Murphy C."/>
            <person name="Neiman D."/>
            <person name="Pearson M."/>
            <person name="Priest M."/>
            <person name="Roberts A."/>
            <person name="Saif S."/>
            <person name="Shea T."/>
            <person name="Sisk P."/>
            <person name="Sykes S."/>
            <person name="Wortman J."/>
            <person name="Nusbaum C."/>
            <person name="Birren B."/>
        </authorList>
    </citation>
    <scope>NUCLEOTIDE SEQUENCE [LARGE SCALE GENOMIC DNA]</scope>
    <source>
        <strain evidence="1 2">VS20</strain>
    </source>
</reference>
<dbReference type="PANTHER" id="PTHR46586:SF3">
    <property type="entry name" value="ANKYRIN REPEAT-CONTAINING PROTEIN"/>
    <property type="match status" value="1"/>
</dbReference>
<protein>
    <submittedName>
        <fullName evidence="1">Uncharacterized protein</fullName>
    </submittedName>
</protein>
<dbReference type="Proteomes" id="UP000030762">
    <property type="component" value="Unassembled WGS sequence"/>
</dbReference>
<dbReference type="InterPro" id="IPR002110">
    <property type="entry name" value="Ankyrin_rpt"/>
</dbReference>
<dbReference type="VEuPathDB" id="FungiDB:SDRG_09753"/>
<dbReference type="Pfam" id="PF12796">
    <property type="entry name" value="Ank_2"/>
    <property type="match status" value="1"/>
</dbReference>
<dbReference type="STRING" id="1156394.T0RRL9"/>
<accession>T0RRL9</accession>
<dbReference type="InParanoid" id="T0RRL9"/>
<dbReference type="OrthoDB" id="2163089at2759"/>
<keyword evidence="2" id="KW-1185">Reference proteome</keyword>
<sequence length="390" mass="42894">MTRMSTSVAHAVLFSTDLFRSVAQFQTGAPAALRKPLAHLRKLLGRMRYRCGYGPSLWLGLPNDEASWLNVYGLRALMLLARHCPSAVLNEDVFDYMSGCGHMDAVCLLHDLKAPCTKYALNAAAEHGHLDVVNFLHSERKEGCTTHAMDYAAKNGHVDVVRFLHEHRTEGCTIYAMAAAASHGHLATVMYLHANRSEGCTAAAMDLAACNGDEAMVRFLHTYRPEGCSYVALDGAAKIGHLGTVRFLDTHRSEGRVADALLSAARFGHTDVVDYLLTRTAYVDAVLNVAARNNHASLVTHLVSTYATHGSPKAFIWAAMAGHTDVLEALWDFDMDACPLLAARRAASEFKHERTLQWLDTCYTSSLVPWTGVIDHIEFVLAEARPRLVF</sequence>
<dbReference type="RefSeq" id="XP_008613926.1">
    <property type="nucleotide sequence ID" value="XM_008615704.1"/>
</dbReference>
<dbReference type="InterPro" id="IPR052050">
    <property type="entry name" value="SecEffector_AnkRepeat"/>
</dbReference>
<evidence type="ECO:0000313" key="1">
    <source>
        <dbReference type="EMBL" id="EQC32782.1"/>
    </source>
</evidence>
<dbReference type="InterPro" id="IPR036770">
    <property type="entry name" value="Ankyrin_rpt-contain_sf"/>
</dbReference>
<dbReference type="AlphaFoldDB" id="T0RRL9"/>
<dbReference type="OMA" id="NIAVLEW"/>
<dbReference type="Gene3D" id="1.25.40.20">
    <property type="entry name" value="Ankyrin repeat-containing domain"/>
    <property type="match status" value="2"/>
</dbReference>
<dbReference type="GeneID" id="19950480"/>
<dbReference type="SUPFAM" id="SSF48403">
    <property type="entry name" value="Ankyrin repeat"/>
    <property type="match status" value="1"/>
</dbReference>
<gene>
    <name evidence="1" type="ORF">SDRG_09753</name>
</gene>
<evidence type="ECO:0000313" key="2">
    <source>
        <dbReference type="Proteomes" id="UP000030762"/>
    </source>
</evidence>
<dbReference type="PANTHER" id="PTHR46586">
    <property type="entry name" value="ANKYRIN REPEAT-CONTAINING PROTEIN"/>
    <property type="match status" value="1"/>
</dbReference>